<dbReference type="EC" id="1.6.5.5" evidence="3"/>
<evidence type="ECO:0000256" key="1">
    <source>
        <dbReference type="ARBA" id="ARBA00022857"/>
    </source>
</evidence>
<dbReference type="GO" id="GO:0003960">
    <property type="term" value="F:quinone reductase (NADPH) activity"/>
    <property type="evidence" value="ECO:0007669"/>
    <property type="project" value="UniProtKB-EC"/>
</dbReference>
<protein>
    <submittedName>
        <fullName evidence="3">Putative NADPH:quinone oxidoreductase protein</fullName>
        <ecNumber evidence="3">1.6.5.5</ecNumber>
    </submittedName>
</protein>
<dbReference type="KEGG" id="mpt:Mpe_A0899"/>
<feature type="domain" description="Enoyl reductase (ER)" evidence="2">
    <location>
        <begin position="11"/>
        <end position="325"/>
    </location>
</feature>
<evidence type="ECO:0000313" key="3">
    <source>
        <dbReference type="EMBL" id="ABM93861.1"/>
    </source>
</evidence>
<proteinExistence type="predicted"/>
<gene>
    <name evidence="3" type="ordered locus">Mpe_A0899</name>
</gene>
<evidence type="ECO:0000313" key="4">
    <source>
        <dbReference type="Proteomes" id="UP000000366"/>
    </source>
</evidence>
<keyword evidence="1" id="KW-0521">NADP</keyword>
<dbReference type="SUPFAM" id="SSF51735">
    <property type="entry name" value="NAD(P)-binding Rossmann-fold domains"/>
    <property type="match status" value="1"/>
</dbReference>
<dbReference type="PANTHER" id="PTHR44154:SF1">
    <property type="entry name" value="QUINONE OXIDOREDUCTASE"/>
    <property type="match status" value="1"/>
</dbReference>
<dbReference type="SUPFAM" id="SSF50129">
    <property type="entry name" value="GroES-like"/>
    <property type="match status" value="1"/>
</dbReference>
<accession>A2SE72</accession>
<name>A2SE72_METPP</name>
<evidence type="ECO:0000259" key="2">
    <source>
        <dbReference type="SMART" id="SM00829"/>
    </source>
</evidence>
<dbReference type="InterPro" id="IPR013149">
    <property type="entry name" value="ADH-like_C"/>
</dbReference>
<reference evidence="3 4" key="1">
    <citation type="journal article" date="2007" name="J. Bacteriol.">
        <title>Whole-genome analysis of the methyl tert-butyl ether-degrading beta-proteobacterium Methylibium petroleiphilum PM1.</title>
        <authorList>
            <person name="Kane S.R."/>
            <person name="Chakicherla A.Y."/>
            <person name="Chain P.S.G."/>
            <person name="Schmidt R."/>
            <person name="Shin M.W."/>
            <person name="Legler T.C."/>
            <person name="Scow K.M."/>
            <person name="Larimer F.W."/>
            <person name="Lucas S.M."/>
            <person name="Richardson P.M."/>
            <person name="Hristova K.R."/>
        </authorList>
    </citation>
    <scope>NUCLEOTIDE SEQUENCE [LARGE SCALE GENOMIC DNA]</scope>
    <source>
        <strain evidence="4">ATCC BAA-1232 / LMG 22953 / PM1</strain>
    </source>
</reference>
<dbReference type="SMART" id="SM00829">
    <property type="entry name" value="PKS_ER"/>
    <property type="match status" value="1"/>
</dbReference>
<keyword evidence="3" id="KW-0560">Oxidoreductase</keyword>
<dbReference type="PANTHER" id="PTHR44154">
    <property type="entry name" value="QUINONE OXIDOREDUCTASE"/>
    <property type="match status" value="1"/>
</dbReference>
<dbReference type="Proteomes" id="UP000000366">
    <property type="component" value="Chromosome"/>
</dbReference>
<dbReference type="InterPro" id="IPR051603">
    <property type="entry name" value="Zinc-ADH_QOR/CCCR"/>
</dbReference>
<dbReference type="InterPro" id="IPR020843">
    <property type="entry name" value="ER"/>
</dbReference>
<dbReference type="EMBL" id="CP000555">
    <property type="protein sequence ID" value="ABM93861.1"/>
    <property type="molecule type" value="Genomic_DNA"/>
</dbReference>
<dbReference type="Pfam" id="PF00107">
    <property type="entry name" value="ADH_zinc_N"/>
    <property type="match status" value="1"/>
</dbReference>
<dbReference type="AlphaFoldDB" id="A2SE72"/>
<dbReference type="Gene3D" id="3.90.180.10">
    <property type="entry name" value="Medium-chain alcohol dehydrogenases, catalytic domain"/>
    <property type="match status" value="1"/>
</dbReference>
<dbReference type="eggNOG" id="COG0604">
    <property type="taxonomic scope" value="Bacteria"/>
</dbReference>
<dbReference type="InterPro" id="IPR013154">
    <property type="entry name" value="ADH-like_N"/>
</dbReference>
<dbReference type="InterPro" id="IPR036291">
    <property type="entry name" value="NAD(P)-bd_dom_sf"/>
</dbReference>
<dbReference type="Gene3D" id="3.40.50.720">
    <property type="entry name" value="NAD(P)-binding Rossmann-like Domain"/>
    <property type="match status" value="1"/>
</dbReference>
<dbReference type="Pfam" id="PF08240">
    <property type="entry name" value="ADH_N"/>
    <property type="match status" value="1"/>
</dbReference>
<dbReference type="HOGENOM" id="CLU_026673_3_1_4"/>
<dbReference type="CDD" id="cd08253">
    <property type="entry name" value="zeta_crystallin"/>
    <property type="match status" value="1"/>
</dbReference>
<dbReference type="RefSeq" id="WP_011828499.1">
    <property type="nucleotide sequence ID" value="NC_008825.1"/>
</dbReference>
<dbReference type="STRING" id="420662.Mpe_A0899"/>
<dbReference type="InterPro" id="IPR011032">
    <property type="entry name" value="GroES-like_sf"/>
</dbReference>
<organism evidence="3 4">
    <name type="scientific">Methylibium petroleiphilum (strain ATCC BAA-1232 / LMG 22953 / PM1)</name>
    <dbReference type="NCBI Taxonomy" id="420662"/>
    <lineage>
        <taxon>Bacteria</taxon>
        <taxon>Pseudomonadati</taxon>
        <taxon>Pseudomonadota</taxon>
        <taxon>Betaproteobacteria</taxon>
        <taxon>Burkholderiales</taxon>
        <taxon>Sphaerotilaceae</taxon>
        <taxon>Methylibium</taxon>
    </lineage>
</organism>
<sequence>MRATFYERTGAARDVLRIGELPDPVPGPGELRVKLQWSGVNPSDVKSRAGLRSPVMPFPRVTPHSDGMGVVDAVGPGVDAGRLGERVWLWNGAWARPAGTAAQYITVPEQQAVPLPDGVPGEAGACFGIPALTALHALLVDGGVAGKTVLVAGGAGAVGHYAVQFARRLGAKHIVATVSSAEKAELVRAAGADTVVDYRTENVAERVHQITGGQGVDRVIEVDVVANAALNMEAVRPGGEWVVYGSGAVQFTLPFFALAARSPRIRLFIVYLLEAADRRRAIDTLNGFLARGDLVHQIAARLPLERIVEAHELVESGRAIGNVVLSID</sequence>
<keyword evidence="4" id="KW-1185">Reference proteome</keyword>